<feature type="transmembrane region" description="Helical" evidence="8">
    <location>
        <begin position="77"/>
        <end position="96"/>
    </location>
</feature>
<dbReference type="GO" id="GO:1990961">
    <property type="term" value="P:xenobiotic detoxification by transmembrane export across the plasma membrane"/>
    <property type="evidence" value="ECO:0007669"/>
    <property type="project" value="InterPro"/>
</dbReference>
<keyword evidence="7 8" id="KW-0472">Membrane</keyword>
<dbReference type="InterPro" id="IPR004812">
    <property type="entry name" value="Efflux_drug-R_Bcr/CmlA"/>
</dbReference>
<feature type="transmembrane region" description="Helical" evidence="8">
    <location>
        <begin position="135"/>
        <end position="156"/>
    </location>
</feature>
<dbReference type="InterPro" id="IPR005829">
    <property type="entry name" value="Sugar_transporter_CS"/>
</dbReference>
<dbReference type="PANTHER" id="PTHR42718:SF9">
    <property type="entry name" value="MAJOR FACILITATOR SUPERFAMILY MULTIDRUG TRANSPORTER MFSC"/>
    <property type="match status" value="1"/>
</dbReference>
<evidence type="ECO:0000259" key="9">
    <source>
        <dbReference type="PROSITE" id="PS50850"/>
    </source>
</evidence>
<proteinExistence type="inferred from homology"/>
<evidence type="ECO:0000313" key="11">
    <source>
        <dbReference type="Proteomes" id="UP000054703"/>
    </source>
</evidence>
<feature type="transmembrane region" description="Helical" evidence="8">
    <location>
        <begin position="216"/>
        <end position="238"/>
    </location>
</feature>
<feature type="transmembrane region" description="Helical" evidence="8">
    <location>
        <begin position="45"/>
        <end position="65"/>
    </location>
</feature>
<comment type="similarity">
    <text evidence="2 8">Belongs to the major facilitator superfamily. Bcr/CmlA family.</text>
</comment>
<evidence type="ECO:0000256" key="3">
    <source>
        <dbReference type="ARBA" id="ARBA00022448"/>
    </source>
</evidence>
<comment type="caution">
    <text evidence="8">Lacks conserved residue(s) required for the propagation of feature annotation.</text>
</comment>
<dbReference type="RefSeq" id="WP_058514931.1">
    <property type="nucleotide sequence ID" value="NZ_CAAAIH010000028.1"/>
</dbReference>
<dbReference type="Pfam" id="PF07690">
    <property type="entry name" value="MFS_1"/>
    <property type="match status" value="1"/>
</dbReference>
<organism evidence="10 11">
    <name type="scientific">Legionella santicrucis</name>
    <dbReference type="NCBI Taxonomy" id="45074"/>
    <lineage>
        <taxon>Bacteria</taxon>
        <taxon>Pseudomonadati</taxon>
        <taxon>Pseudomonadota</taxon>
        <taxon>Gammaproteobacteria</taxon>
        <taxon>Legionellales</taxon>
        <taxon>Legionellaceae</taxon>
        <taxon>Legionella</taxon>
    </lineage>
</organism>
<keyword evidence="11" id="KW-1185">Reference proteome</keyword>
<comment type="subcellular location">
    <subcellularLocation>
        <location evidence="8">Cell inner membrane</location>
        <topology evidence="8">Multi-pass membrane protein</topology>
    </subcellularLocation>
    <subcellularLocation>
        <location evidence="1">Cell membrane</location>
        <topology evidence="1">Multi-pass membrane protein</topology>
    </subcellularLocation>
</comment>
<keyword evidence="5 8" id="KW-0812">Transmembrane</keyword>
<feature type="domain" description="Major facilitator superfamily (MFS) profile" evidence="9">
    <location>
        <begin position="1"/>
        <end position="411"/>
    </location>
</feature>
<dbReference type="InterPro" id="IPR036259">
    <property type="entry name" value="MFS_trans_sf"/>
</dbReference>
<dbReference type="Gene3D" id="1.20.1720.10">
    <property type="entry name" value="Multidrug resistance protein D"/>
    <property type="match status" value="1"/>
</dbReference>
<keyword evidence="3 8" id="KW-0813">Transport</keyword>
<gene>
    <name evidence="10" type="primary">sflR</name>
    <name evidence="10" type="ORF">Lsan_2972</name>
</gene>
<evidence type="ECO:0000256" key="1">
    <source>
        <dbReference type="ARBA" id="ARBA00004651"/>
    </source>
</evidence>
<feature type="transmembrane region" description="Helical" evidence="8">
    <location>
        <begin position="312"/>
        <end position="331"/>
    </location>
</feature>
<accession>A0A0W0YIR9</accession>
<evidence type="ECO:0000256" key="7">
    <source>
        <dbReference type="ARBA" id="ARBA00023136"/>
    </source>
</evidence>
<dbReference type="Proteomes" id="UP000054703">
    <property type="component" value="Unassembled WGS sequence"/>
</dbReference>
<dbReference type="CDD" id="cd17320">
    <property type="entry name" value="MFS_MdfA_MDR_like"/>
    <property type="match status" value="1"/>
</dbReference>
<dbReference type="GO" id="GO:0042910">
    <property type="term" value="F:xenobiotic transmembrane transporter activity"/>
    <property type="evidence" value="ECO:0007669"/>
    <property type="project" value="InterPro"/>
</dbReference>
<dbReference type="OrthoDB" id="5670831at2"/>
<dbReference type="STRING" id="45074.Lsan_2972"/>
<evidence type="ECO:0000256" key="5">
    <source>
        <dbReference type="ARBA" id="ARBA00022692"/>
    </source>
</evidence>
<dbReference type="PROSITE" id="PS50850">
    <property type="entry name" value="MFS"/>
    <property type="match status" value="1"/>
</dbReference>
<feature type="transmembrane region" description="Helical" evidence="8">
    <location>
        <begin position="281"/>
        <end position="300"/>
    </location>
</feature>
<name>A0A0W0YIR9_9GAMM</name>
<dbReference type="GO" id="GO:0005886">
    <property type="term" value="C:plasma membrane"/>
    <property type="evidence" value="ECO:0007669"/>
    <property type="project" value="UniProtKB-SubCell"/>
</dbReference>
<evidence type="ECO:0000256" key="6">
    <source>
        <dbReference type="ARBA" id="ARBA00022989"/>
    </source>
</evidence>
<feature type="transmembrane region" description="Helical" evidence="8">
    <location>
        <begin position="12"/>
        <end position="33"/>
    </location>
</feature>
<dbReference type="NCBIfam" id="TIGR00710">
    <property type="entry name" value="efflux_Bcr_CflA"/>
    <property type="match status" value="1"/>
</dbReference>
<feature type="transmembrane region" description="Helical" evidence="8">
    <location>
        <begin position="168"/>
        <end position="186"/>
    </location>
</feature>
<evidence type="ECO:0000256" key="2">
    <source>
        <dbReference type="ARBA" id="ARBA00006236"/>
    </source>
</evidence>
<dbReference type="SUPFAM" id="SSF103473">
    <property type="entry name" value="MFS general substrate transporter"/>
    <property type="match status" value="1"/>
</dbReference>
<protein>
    <recommendedName>
        <fullName evidence="8">Bcr/CflA family efflux transporter</fullName>
    </recommendedName>
</protein>
<comment type="caution">
    <text evidence="10">The sequence shown here is derived from an EMBL/GenBank/DDBJ whole genome shotgun (WGS) entry which is preliminary data.</text>
</comment>
<dbReference type="PROSITE" id="PS00216">
    <property type="entry name" value="SUGAR_TRANSPORT_1"/>
    <property type="match status" value="1"/>
</dbReference>
<dbReference type="EMBL" id="LNYU01000081">
    <property type="protein sequence ID" value="KTD56812.1"/>
    <property type="molecule type" value="Genomic_DNA"/>
</dbReference>
<feature type="transmembrane region" description="Helical" evidence="8">
    <location>
        <begin position="102"/>
        <end position="123"/>
    </location>
</feature>
<dbReference type="AlphaFoldDB" id="A0A0W0YIR9"/>
<dbReference type="PANTHER" id="PTHR42718">
    <property type="entry name" value="MAJOR FACILITATOR SUPERFAMILY MULTIDRUG TRANSPORTER MFSC"/>
    <property type="match status" value="1"/>
</dbReference>
<feature type="transmembrane region" description="Helical" evidence="8">
    <location>
        <begin position="338"/>
        <end position="361"/>
    </location>
</feature>
<feature type="transmembrane region" description="Helical" evidence="8">
    <location>
        <begin position="250"/>
        <end position="269"/>
    </location>
</feature>
<keyword evidence="6 8" id="KW-1133">Transmembrane helix</keyword>
<dbReference type="PATRIC" id="fig|45074.5.peg.3199"/>
<evidence type="ECO:0000256" key="8">
    <source>
        <dbReference type="RuleBase" id="RU365088"/>
    </source>
</evidence>
<dbReference type="InterPro" id="IPR020846">
    <property type="entry name" value="MFS_dom"/>
</dbReference>
<keyword evidence="4" id="KW-1003">Cell membrane</keyword>
<evidence type="ECO:0000256" key="4">
    <source>
        <dbReference type="ARBA" id="ARBA00022475"/>
    </source>
</evidence>
<dbReference type="InterPro" id="IPR011701">
    <property type="entry name" value="MFS"/>
</dbReference>
<reference evidence="10 11" key="1">
    <citation type="submission" date="2015-11" db="EMBL/GenBank/DDBJ databases">
        <title>Genomic analysis of 38 Legionella species identifies large and diverse effector repertoires.</title>
        <authorList>
            <person name="Burstein D."/>
            <person name="Amaro F."/>
            <person name="Zusman T."/>
            <person name="Lifshitz Z."/>
            <person name="Cohen O."/>
            <person name="Gilbert J.A."/>
            <person name="Pupko T."/>
            <person name="Shuman H.A."/>
            <person name="Segal G."/>
        </authorList>
    </citation>
    <scope>NUCLEOTIDE SEQUENCE [LARGE SCALE GENOMIC DNA]</scope>
    <source>
        <strain evidence="10 11">SC-63-C7</strain>
    </source>
</reference>
<evidence type="ECO:0000313" key="10">
    <source>
        <dbReference type="EMBL" id="KTD56812.1"/>
    </source>
</evidence>
<sequence length="411" mass="45537">MNVIRWTERQCLLHLFPLIISISFAMDVFVPAIPEMSYFFKTDSAVMQASLYVFMLTVALGQLFVGPLADRFGRRRIAVYSALLFLIGSVLAVFALSIHLLIIARIIQAAGACGTYLLCFIIVRDNYSTTVCARLFSVLCGTNSLIASSAPVIGGLLLDQTHDWHSEFYFLIILGLLMSLVAFRYIPDYDYCQQKLSNFSLVRSTKNIFKHPGFRLYTFIASVNLLGLYLFCALSSGILMTQLHLSATQYGLWFGLNAMTVFFTNLIAARLTYSFPLEKTVYCGLVLMIMSCFLMIVLNFHQFSTVRFMMPMLSLTFGIGLSMGAATALALKDYKQQAGIATALLGACQFGLSGLVGILITQWTPDPLILAIPMLCLSTLGLIKMKKGAGDPVHSDQTLDTNLNEHVEINK</sequence>
<keyword evidence="8" id="KW-0997">Cell inner membrane</keyword>